<dbReference type="Pfam" id="PF00361">
    <property type="entry name" value="Proton_antipo_M"/>
    <property type="match status" value="1"/>
</dbReference>
<evidence type="ECO:0000256" key="3">
    <source>
        <dbReference type="ARBA" id="ARBA00012944"/>
    </source>
</evidence>
<dbReference type="InterPro" id="IPR001750">
    <property type="entry name" value="ND/Mrp_TM"/>
</dbReference>
<evidence type="ECO:0000256" key="15">
    <source>
        <dbReference type="ARBA" id="ARBA00049551"/>
    </source>
</evidence>
<dbReference type="PANTHER" id="PTHR43507:SF20">
    <property type="entry name" value="NADH-UBIQUINONE OXIDOREDUCTASE CHAIN 4"/>
    <property type="match status" value="1"/>
</dbReference>
<geneLocation type="mitochondrion" evidence="19"/>
<reference evidence="19" key="1">
    <citation type="journal article" date="2016" name="Zool. Scr.">
        <title>Mitogenomics of Vetigastropoda: insights into the evolution of pallial symmetry.</title>
        <authorList>
            <person name="Uribe J.E."/>
            <person name="Kano Y."/>
            <person name="Templado J."/>
            <person name="Zardoya R."/>
        </authorList>
    </citation>
    <scope>NUCLEOTIDE SEQUENCE</scope>
</reference>
<keyword evidence="7 16" id="KW-0812">Transmembrane</keyword>
<dbReference type="GO" id="GO:0042773">
    <property type="term" value="P:ATP synthesis coupled electron transport"/>
    <property type="evidence" value="ECO:0007669"/>
    <property type="project" value="InterPro"/>
</dbReference>
<evidence type="ECO:0000256" key="14">
    <source>
        <dbReference type="ARBA" id="ARBA00023136"/>
    </source>
</evidence>
<dbReference type="InterPro" id="IPR000260">
    <property type="entry name" value="NADH4_N"/>
</dbReference>
<dbReference type="AlphaFoldDB" id="A0A0S1F5N5"/>
<evidence type="ECO:0000256" key="9">
    <source>
        <dbReference type="ARBA" id="ARBA00022982"/>
    </source>
</evidence>
<feature type="transmembrane region" description="Helical" evidence="16">
    <location>
        <begin position="226"/>
        <end position="245"/>
    </location>
</feature>
<evidence type="ECO:0000256" key="11">
    <source>
        <dbReference type="ARBA" id="ARBA00023027"/>
    </source>
</evidence>
<accession>A0A0S1F5N5</accession>
<evidence type="ECO:0000259" key="17">
    <source>
        <dbReference type="Pfam" id="PF00361"/>
    </source>
</evidence>
<feature type="transmembrane region" description="Helical" evidence="16">
    <location>
        <begin position="424"/>
        <end position="444"/>
    </location>
</feature>
<keyword evidence="12 16" id="KW-0830">Ubiquinone</keyword>
<evidence type="ECO:0000256" key="7">
    <source>
        <dbReference type="ARBA" id="ARBA00022692"/>
    </source>
</evidence>
<evidence type="ECO:0000256" key="10">
    <source>
        <dbReference type="ARBA" id="ARBA00022989"/>
    </source>
</evidence>
<dbReference type="EC" id="7.1.1.2" evidence="3 16"/>
<keyword evidence="13 16" id="KW-0496">Mitochondrion</keyword>
<feature type="transmembrane region" description="Helical" evidence="16">
    <location>
        <begin position="257"/>
        <end position="279"/>
    </location>
</feature>
<feature type="transmembrane region" description="Helical" evidence="16">
    <location>
        <begin position="188"/>
        <end position="206"/>
    </location>
</feature>
<evidence type="ECO:0000256" key="4">
    <source>
        <dbReference type="ARBA" id="ARBA00021006"/>
    </source>
</evidence>
<keyword evidence="6 16" id="KW-0679">Respiratory chain</keyword>
<dbReference type="GO" id="GO:0048039">
    <property type="term" value="F:ubiquinone binding"/>
    <property type="evidence" value="ECO:0007669"/>
    <property type="project" value="TreeGrafter"/>
</dbReference>
<feature type="transmembrane region" description="Helical" evidence="16">
    <location>
        <begin position="20"/>
        <end position="40"/>
    </location>
</feature>
<evidence type="ECO:0000313" key="19">
    <source>
        <dbReference type="EMBL" id="ALK03385.1"/>
    </source>
</evidence>
<feature type="transmembrane region" description="Helical" evidence="16">
    <location>
        <begin position="90"/>
        <end position="109"/>
    </location>
</feature>
<gene>
    <name evidence="19" type="primary">ND4</name>
</gene>
<feature type="transmembrane region" description="Helical" evidence="16">
    <location>
        <begin position="351"/>
        <end position="371"/>
    </location>
</feature>
<keyword evidence="5 16" id="KW-0813">Transport</keyword>
<keyword evidence="8" id="KW-1278">Translocase</keyword>
<keyword evidence="14 16" id="KW-0472">Membrane</keyword>
<feature type="transmembrane region" description="Helical" evidence="16">
    <location>
        <begin position="391"/>
        <end position="412"/>
    </location>
</feature>
<comment type="function">
    <text evidence="16">Core subunit of the mitochondrial membrane respiratory chain NADH dehydrogenase (Complex I) which catalyzes electron transfer from NADH through the respiratory chain, using ubiquinone as an electron acceptor. Essential for the catalytic activity and assembly of complex I.</text>
</comment>
<dbReference type="EMBL" id="KR297250">
    <property type="protein sequence ID" value="ALK03385.1"/>
    <property type="molecule type" value="Genomic_DNA"/>
</dbReference>
<comment type="subcellular location">
    <subcellularLocation>
        <location evidence="1 16">Mitochondrion membrane</location>
        <topology evidence="1 16">Multi-pass membrane protein</topology>
    </subcellularLocation>
</comment>
<evidence type="ECO:0000256" key="1">
    <source>
        <dbReference type="ARBA" id="ARBA00004225"/>
    </source>
</evidence>
<evidence type="ECO:0000256" key="13">
    <source>
        <dbReference type="ARBA" id="ARBA00023128"/>
    </source>
</evidence>
<evidence type="ECO:0000259" key="18">
    <source>
        <dbReference type="Pfam" id="PF01059"/>
    </source>
</evidence>
<dbReference type="GO" id="GO:0031966">
    <property type="term" value="C:mitochondrial membrane"/>
    <property type="evidence" value="ECO:0007669"/>
    <property type="project" value="UniProtKB-SubCell"/>
</dbReference>
<feature type="domain" description="NADH:ubiquinone oxidoreductase chain 4 N-terminal" evidence="18">
    <location>
        <begin position="1"/>
        <end position="107"/>
    </location>
</feature>
<protein>
    <recommendedName>
        <fullName evidence="4 16">NADH-ubiquinone oxidoreductase chain 4</fullName>
        <ecNumber evidence="3 16">7.1.1.2</ecNumber>
    </recommendedName>
</protein>
<keyword evidence="11 16" id="KW-0520">NAD</keyword>
<dbReference type="GO" id="GO:0008137">
    <property type="term" value="F:NADH dehydrogenase (ubiquinone) activity"/>
    <property type="evidence" value="ECO:0007669"/>
    <property type="project" value="UniProtKB-UniRule"/>
</dbReference>
<evidence type="ECO:0000256" key="5">
    <source>
        <dbReference type="ARBA" id="ARBA00022448"/>
    </source>
</evidence>
<proteinExistence type="inferred from homology"/>
<evidence type="ECO:0000256" key="2">
    <source>
        <dbReference type="ARBA" id="ARBA00009025"/>
    </source>
</evidence>
<dbReference type="PRINTS" id="PR01437">
    <property type="entry name" value="NUOXDRDTASE4"/>
</dbReference>
<feature type="transmembrane region" description="Helical" evidence="16">
    <location>
        <begin position="286"/>
        <end position="305"/>
    </location>
</feature>
<keyword evidence="10 16" id="KW-1133">Transmembrane helix</keyword>
<evidence type="ECO:0000256" key="8">
    <source>
        <dbReference type="ARBA" id="ARBA00022967"/>
    </source>
</evidence>
<dbReference type="GO" id="GO:0003954">
    <property type="term" value="F:NADH dehydrogenase activity"/>
    <property type="evidence" value="ECO:0007669"/>
    <property type="project" value="TreeGrafter"/>
</dbReference>
<dbReference type="PANTHER" id="PTHR43507">
    <property type="entry name" value="NADH-UBIQUINONE OXIDOREDUCTASE CHAIN 4"/>
    <property type="match status" value="1"/>
</dbReference>
<comment type="similarity">
    <text evidence="2 16">Belongs to the complex I subunit 4 family.</text>
</comment>
<feature type="domain" description="NADH:quinone oxidoreductase/Mrp antiporter transmembrane" evidence="17">
    <location>
        <begin position="114"/>
        <end position="398"/>
    </location>
</feature>
<evidence type="ECO:0000256" key="12">
    <source>
        <dbReference type="ARBA" id="ARBA00023075"/>
    </source>
</evidence>
<keyword evidence="9 16" id="KW-0249">Electron transport</keyword>
<feature type="transmembrane region" description="Helical" evidence="16">
    <location>
        <begin position="311"/>
        <end position="331"/>
    </location>
</feature>
<dbReference type="Pfam" id="PF01059">
    <property type="entry name" value="Oxidored_q5_N"/>
    <property type="match status" value="1"/>
</dbReference>
<feature type="transmembrane region" description="Helical" evidence="16">
    <location>
        <begin position="60"/>
        <end position="78"/>
    </location>
</feature>
<feature type="transmembrane region" description="Helical" evidence="16">
    <location>
        <begin position="115"/>
        <end position="136"/>
    </location>
</feature>
<evidence type="ECO:0000256" key="6">
    <source>
        <dbReference type="ARBA" id="ARBA00022660"/>
    </source>
</evidence>
<comment type="catalytic activity">
    <reaction evidence="15 16">
        <text>a ubiquinone + NADH + 5 H(+)(in) = a ubiquinol + NAD(+) + 4 H(+)(out)</text>
        <dbReference type="Rhea" id="RHEA:29091"/>
        <dbReference type="Rhea" id="RHEA-COMP:9565"/>
        <dbReference type="Rhea" id="RHEA-COMP:9566"/>
        <dbReference type="ChEBI" id="CHEBI:15378"/>
        <dbReference type="ChEBI" id="CHEBI:16389"/>
        <dbReference type="ChEBI" id="CHEBI:17976"/>
        <dbReference type="ChEBI" id="CHEBI:57540"/>
        <dbReference type="ChEBI" id="CHEBI:57945"/>
        <dbReference type="EC" id="7.1.1.2"/>
    </reaction>
</comment>
<dbReference type="InterPro" id="IPR003918">
    <property type="entry name" value="NADH_UbQ_OxRdtase"/>
</dbReference>
<sequence>MLEIILLNLSLLFTLNNTSLSWYFRLWGLSLGSLSSLFLLWGNELLSTSLPMVWVIQDTLTSSLVSLTWWISLLTLVASQNNIKTKSNRIKMFSWCVCILNLALILTFFMSSSLWFYIFFEASLIPTLMLILGWGYQPERTQAGMYMMLYTISASLPLLLLIMLNISLYSTEFMTLPNLLSLKTHSPLSSSFSSLIFLTALGAFLVKLPMYSVHLWLPKAHVEAPVAGSMILAGVLLKLGGFGMIRMHQFLSLTEPGILKDLLFCFAVFGGVITSFICFRQVDLKSLIAYSSVGHMSLVLAGIFSGSSWGWQAALSMMLAHGLCSSGLFALANFNYEKTNTRSLILSKGMLLMCPIISMWWFLFCAVNMAAPPSINLVSEIMIFPAILFNRLWMILPLALMSFLAAVYNLFLYTATQHGSSPKFLLPLGTISNPALLLLLMHYIPVNLLILKTDSICSWIL</sequence>
<organism evidence="19">
    <name type="scientific">Lepetodrilus schrolli</name>
    <dbReference type="NCBI Taxonomy" id="205510"/>
    <lineage>
        <taxon>Eukaryota</taxon>
        <taxon>Metazoa</taxon>
        <taxon>Spiralia</taxon>
        <taxon>Lophotrochozoa</taxon>
        <taxon>Mollusca</taxon>
        <taxon>Gastropoda</taxon>
        <taxon>Vetigastropoda</taxon>
        <taxon>Lepetellida</taxon>
        <taxon>Lepetodriloidea</taxon>
        <taxon>Lepetodrilidae</taxon>
        <taxon>Lepetodrilus</taxon>
    </lineage>
</organism>
<evidence type="ECO:0000256" key="16">
    <source>
        <dbReference type="RuleBase" id="RU003297"/>
    </source>
</evidence>
<dbReference type="GO" id="GO:0015990">
    <property type="term" value="P:electron transport coupled proton transport"/>
    <property type="evidence" value="ECO:0007669"/>
    <property type="project" value="TreeGrafter"/>
</dbReference>
<feature type="transmembrane region" description="Helical" evidence="16">
    <location>
        <begin position="148"/>
        <end position="168"/>
    </location>
</feature>
<name>A0A0S1F5N5_9VEST</name>